<dbReference type="InterPro" id="IPR017853">
    <property type="entry name" value="GH"/>
</dbReference>
<evidence type="ECO:0000313" key="10">
    <source>
        <dbReference type="Proteomes" id="UP000594454"/>
    </source>
</evidence>
<dbReference type="AlphaFoldDB" id="A0A7R8UZD1"/>
<dbReference type="EMBL" id="LR899012">
    <property type="protein sequence ID" value="CAD7089384.1"/>
    <property type="molecule type" value="Genomic_DNA"/>
</dbReference>
<proteinExistence type="inferred from homology"/>
<dbReference type="PANTHER" id="PTHR10357:SF234">
    <property type="entry name" value="MALTASE A2-RELATED"/>
    <property type="match status" value="1"/>
</dbReference>
<comment type="catalytic activity">
    <reaction evidence="1">
        <text>Hydrolysis of terminal, non-reducing (1-&gt;4)-linked alpha-D-glucose residues with release of alpha-D-glucose.</text>
        <dbReference type="EC" id="3.2.1.20"/>
    </reaction>
</comment>
<feature type="chain" id="PRO_5031193126" description="alpha-glucosidase" evidence="7">
    <location>
        <begin position="21"/>
        <end position="580"/>
    </location>
</feature>
<dbReference type="Gene3D" id="3.90.400.10">
    <property type="entry name" value="Oligo-1,6-glucosidase, Domain 2"/>
    <property type="match status" value="1"/>
</dbReference>
<reference evidence="9 10" key="1">
    <citation type="submission" date="2020-11" db="EMBL/GenBank/DDBJ databases">
        <authorList>
            <person name="Wallbank WR R."/>
            <person name="Pardo Diaz C."/>
            <person name="Kozak K."/>
            <person name="Martin S."/>
            <person name="Jiggins C."/>
            <person name="Moest M."/>
            <person name="Warren A I."/>
            <person name="Generalovic N T."/>
            <person name="Byers J.R.P. K."/>
            <person name="Montejo-Kovacevich G."/>
            <person name="Yen C E."/>
        </authorList>
    </citation>
    <scope>NUCLEOTIDE SEQUENCE [LARGE SCALE GENOMIC DNA]</scope>
</reference>
<sequence>MNLIGVVFLGLAVPSIFVNAATKDWWETASIYQIYPRSFKDSNGDGIGDLKGITEMLPYLKEIGVDVTWLSPIFKSPMADFGYDISDFFDIQPEYGTLQDFDNLIARAKEVGVKVLLDLVPNHSSDENEWFIKSLNKEQGYESFYVWHPGYPDPKNSTNRLPPSNWISEFRFSAWTWREERQEFYLHQFLYKQPDFNYRNPAVVQQMKDIMTFWLKRGIDGFRIDAVPHLFEVEPDRDGVYPDEPLSGETDDPNSYNYLKHIYTFDQPETIDMVYQWRQVVDDFQKQNGGDTRILLTEAYSPLNVLMQYYGNATMNGSHIPFNFHLITELNETSKAPDFERVINEWMNAMPAGRTANWVLGNHDQRRVASRYGVEKIDLLNMLLMILPGVAVNYNGEEIGMTDVWISWNDTVDPEACNTDPEHYEAVSRDVARTPFQWDDGTDAGFSTGSHTWLPIGLNYKQVNVETERKYVRSYLNTYKRAKELRHNTKTFQDGDFKMVAINENVFGIERSLQNQDTFVMVANVGSRLERVNLGSLENSLDVMEVVLSSDKSPRRIGDVIRASEFILLPNEALYLRPKA</sequence>
<dbReference type="OrthoDB" id="1740265at2759"/>
<dbReference type="InParanoid" id="A0A7R8UZD1"/>
<dbReference type="EC" id="3.2.1.20" evidence="3"/>
<keyword evidence="4 7" id="KW-0732">Signal</keyword>
<dbReference type="PANTHER" id="PTHR10357">
    <property type="entry name" value="ALPHA-AMYLASE FAMILY MEMBER"/>
    <property type="match status" value="1"/>
</dbReference>
<evidence type="ECO:0000313" key="9">
    <source>
        <dbReference type="EMBL" id="CAD7089384.1"/>
    </source>
</evidence>
<dbReference type="CDD" id="cd11328">
    <property type="entry name" value="AmyAc_maltase"/>
    <property type="match status" value="1"/>
</dbReference>
<evidence type="ECO:0000256" key="6">
    <source>
        <dbReference type="ARBA" id="ARBA00023295"/>
    </source>
</evidence>
<evidence type="ECO:0000259" key="8">
    <source>
        <dbReference type="SMART" id="SM00642"/>
    </source>
</evidence>
<dbReference type="Gene3D" id="3.20.20.80">
    <property type="entry name" value="Glycosidases"/>
    <property type="match status" value="1"/>
</dbReference>
<protein>
    <recommendedName>
        <fullName evidence="3">alpha-glucosidase</fullName>
        <ecNumber evidence="3">3.2.1.20</ecNumber>
    </recommendedName>
</protein>
<evidence type="ECO:0000256" key="3">
    <source>
        <dbReference type="ARBA" id="ARBA00012741"/>
    </source>
</evidence>
<dbReference type="InterPro" id="IPR045857">
    <property type="entry name" value="O16G_dom_2"/>
</dbReference>
<dbReference type="SUPFAM" id="SSF51445">
    <property type="entry name" value="(Trans)glycosidases"/>
    <property type="match status" value="1"/>
</dbReference>
<keyword evidence="10" id="KW-1185">Reference proteome</keyword>
<dbReference type="Pfam" id="PF00128">
    <property type="entry name" value="Alpha-amylase"/>
    <property type="match status" value="1"/>
</dbReference>
<feature type="signal peptide" evidence="7">
    <location>
        <begin position="1"/>
        <end position="20"/>
    </location>
</feature>
<organism evidence="9 10">
    <name type="scientific">Hermetia illucens</name>
    <name type="common">Black soldier fly</name>
    <dbReference type="NCBI Taxonomy" id="343691"/>
    <lineage>
        <taxon>Eukaryota</taxon>
        <taxon>Metazoa</taxon>
        <taxon>Ecdysozoa</taxon>
        <taxon>Arthropoda</taxon>
        <taxon>Hexapoda</taxon>
        <taxon>Insecta</taxon>
        <taxon>Pterygota</taxon>
        <taxon>Neoptera</taxon>
        <taxon>Endopterygota</taxon>
        <taxon>Diptera</taxon>
        <taxon>Brachycera</taxon>
        <taxon>Stratiomyomorpha</taxon>
        <taxon>Stratiomyidae</taxon>
        <taxon>Hermetiinae</taxon>
        <taxon>Hermetia</taxon>
    </lineage>
</organism>
<dbReference type="InterPro" id="IPR006047">
    <property type="entry name" value="GH13_cat_dom"/>
</dbReference>
<comment type="similarity">
    <text evidence="2">Belongs to the glycosyl hydrolase 13 family.</text>
</comment>
<keyword evidence="5" id="KW-0325">Glycoprotein</keyword>
<dbReference type="FunCoup" id="A0A7R8UZD1">
    <property type="interactions" value="45"/>
</dbReference>
<name>A0A7R8UZD1_HERIL</name>
<dbReference type="Proteomes" id="UP000594454">
    <property type="component" value="Chromosome 4"/>
</dbReference>
<dbReference type="GO" id="GO:0005975">
    <property type="term" value="P:carbohydrate metabolic process"/>
    <property type="evidence" value="ECO:0007669"/>
    <property type="project" value="InterPro"/>
</dbReference>
<dbReference type="InterPro" id="IPR013780">
    <property type="entry name" value="Glyco_hydro_b"/>
</dbReference>
<dbReference type="OMA" id="PNGEKWA"/>
<keyword evidence="6" id="KW-0326">Glycosidase</keyword>
<feature type="domain" description="Glycosyl hydrolase family 13 catalytic" evidence="8">
    <location>
        <begin position="33"/>
        <end position="433"/>
    </location>
</feature>
<evidence type="ECO:0000256" key="4">
    <source>
        <dbReference type="ARBA" id="ARBA00022729"/>
    </source>
</evidence>
<gene>
    <name evidence="9" type="ORF">HERILL_LOCUS11939</name>
</gene>
<dbReference type="Gene3D" id="2.60.40.1180">
    <property type="entry name" value="Golgi alpha-mannosidase II"/>
    <property type="match status" value="1"/>
</dbReference>
<evidence type="ECO:0000256" key="1">
    <source>
        <dbReference type="ARBA" id="ARBA00001657"/>
    </source>
</evidence>
<evidence type="ECO:0000256" key="2">
    <source>
        <dbReference type="ARBA" id="ARBA00008061"/>
    </source>
</evidence>
<keyword evidence="6" id="KW-0378">Hydrolase</keyword>
<evidence type="ECO:0000256" key="5">
    <source>
        <dbReference type="ARBA" id="ARBA00023180"/>
    </source>
</evidence>
<accession>A0A7R8UZD1</accession>
<evidence type="ECO:0000256" key="7">
    <source>
        <dbReference type="SAM" id="SignalP"/>
    </source>
</evidence>
<dbReference type="FunFam" id="3.90.400.10:FF:000001">
    <property type="entry name" value="Maltase A3, isoform A"/>
    <property type="match status" value="1"/>
</dbReference>
<dbReference type="SMART" id="SM00642">
    <property type="entry name" value="Aamy"/>
    <property type="match status" value="1"/>
</dbReference>
<dbReference type="GO" id="GO:0004558">
    <property type="term" value="F:alpha-1,4-glucosidase activity"/>
    <property type="evidence" value="ECO:0007669"/>
    <property type="project" value="UniProtKB-EC"/>
</dbReference>